<dbReference type="PANTHER" id="PTHR24559">
    <property type="entry name" value="TRANSPOSON TY3-I GAG-POL POLYPROTEIN"/>
    <property type="match status" value="1"/>
</dbReference>
<organism evidence="1 2">
    <name type="scientific">Cordylochernes scorpioides</name>
    <dbReference type="NCBI Taxonomy" id="51811"/>
    <lineage>
        <taxon>Eukaryota</taxon>
        <taxon>Metazoa</taxon>
        <taxon>Ecdysozoa</taxon>
        <taxon>Arthropoda</taxon>
        <taxon>Chelicerata</taxon>
        <taxon>Arachnida</taxon>
        <taxon>Pseudoscorpiones</taxon>
        <taxon>Cheliferoidea</taxon>
        <taxon>Chernetidae</taxon>
        <taxon>Cordylochernes</taxon>
    </lineage>
</organism>
<dbReference type="Proteomes" id="UP001235939">
    <property type="component" value="Chromosome 08"/>
</dbReference>
<dbReference type="EMBL" id="CP092870">
    <property type="protein sequence ID" value="UYV70742.1"/>
    <property type="molecule type" value="Genomic_DNA"/>
</dbReference>
<dbReference type="PROSITE" id="PS00141">
    <property type="entry name" value="ASP_PROTEASE"/>
    <property type="match status" value="1"/>
</dbReference>
<accession>A0ABY6KS96</accession>
<proteinExistence type="predicted"/>
<dbReference type="SUPFAM" id="SSF56672">
    <property type="entry name" value="DNA/RNA polymerases"/>
    <property type="match status" value="1"/>
</dbReference>
<keyword evidence="2" id="KW-1185">Reference proteome</keyword>
<reference evidence="1 2" key="1">
    <citation type="submission" date="2022-01" db="EMBL/GenBank/DDBJ databases">
        <title>A chromosomal length assembly of Cordylochernes scorpioides.</title>
        <authorList>
            <person name="Zeh D."/>
            <person name="Zeh J."/>
        </authorList>
    </citation>
    <scope>NUCLEOTIDE SEQUENCE [LARGE SCALE GENOMIC DNA]</scope>
    <source>
        <strain evidence="1">IN4F17</strain>
        <tissue evidence="1">Whole Body</tissue>
    </source>
</reference>
<dbReference type="PANTHER" id="PTHR24559:SF444">
    <property type="entry name" value="REVERSE TRANSCRIPTASE DOMAIN-CONTAINING PROTEIN"/>
    <property type="match status" value="1"/>
</dbReference>
<evidence type="ECO:0000313" key="2">
    <source>
        <dbReference type="Proteomes" id="UP001235939"/>
    </source>
</evidence>
<sequence>MVIDTGTNVTLVRTDVFQKLYPKPADVRMNPNSLQTATGKRTELHHCILLSIQIHRGYVMNYHGRVHRWSGCPEAIWIFYRYRAELAADQRWRYPSPDISATSQFSSMPSVSFRKYTTGRNTSMVVNLYYSSRSIKKGSCLRNAEPTVLIKRNHPVMQKSRRADIFNKSGRKHRTSTWTAERTGNNPCYLQKNFYQNLLGELARRQEAETLVKAMLDQNIIEPSSSPWVSPVVLGEIKMDYKIFVDYRKLNDITKKDFYPFPRIDATIDTLAGPQ</sequence>
<protein>
    <submittedName>
        <fullName evidence="1">K02A2.6-like</fullName>
    </submittedName>
</protein>
<dbReference type="InterPro" id="IPR001969">
    <property type="entry name" value="Aspartic_peptidase_AS"/>
</dbReference>
<dbReference type="InterPro" id="IPR053134">
    <property type="entry name" value="RNA-dir_DNA_polymerase"/>
</dbReference>
<gene>
    <name evidence="1" type="ORF">LAZ67_8000417</name>
</gene>
<dbReference type="InterPro" id="IPR043502">
    <property type="entry name" value="DNA/RNA_pol_sf"/>
</dbReference>
<evidence type="ECO:0000313" key="1">
    <source>
        <dbReference type="EMBL" id="UYV70742.1"/>
    </source>
</evidence>
<dbReference type="Gene3D" id="3.10.10.10">
    <property type="entry name" value="HIV Type 1 Reverse Transcriptase, subunit A, domain 1"/>
    <property type="match status" value="1"/>
</dbReference>
<name>A0ABY6KS96_9ARAC</name>